<dbReference type="InterPro" id="IPR036188">
    <property type="entry name" value="FAD/NAD-bd_sf"/>
</dbReference>
<evidence type="ECO:0000259" key="5">
    <source>
        <dbReference type="Pfam" id="PF07992"/>
    </source>
</evidence>
<evidence type="ECO:0000313" key="6">
    <source>
        <dbReference type="EMBL" id="KGM02009.1"/>
    </source>
</evidence>
<keyword evidence="7" id="KW-1185">Reference proteome</keyword>
<dbReference type="Pfam" id="PF07992">
    <property type="entry name" value="Pyr_redox_2"/>
    <property type="match status" value="1"/>
</dbReference>
<feature type="compositionally biased region" description="Basic and acidic residues" evidence="4">
    <location>
        <begin position="333"/>
        <end position="353"/>
    </location>
</feature>
<comment type="caution">
    <text evidence="6">The sequence shown here is derived from an EMBL/GenBank/DDBJ whole genome shotgun (WGS) entry which is preliminary data.</text>
</comment>
<dbReference type="AlphaFoldDB" id="A0A0A0B896"/>
<feature type="region of interest" description="Disordered" evidence="4">
    <location>
        <begin position="328"/>
        <end position="353"/>
    </location>
</feature>
<gene>
    <name evidence="6" type="ORF">Q760_15910</name>
</gene>
<name>A0A0A0B896_9CELL</name>
<keyword evidence="2" id="KW-0560">Oxidoreductase</keyword>
<dbReference type="EMBL" id="AXNT01000070">
    <property type="protein sequence ID" value="KGM02009.1"/>
    <property type="molecule type" value="Genomic_DNA"/>
</dbReference>
<dbReference type="STRING" id="1408250.Q760_15910"/>
<accession>A0A0A0B896</accession>
<dbReference type="PRINTS" id="PR00469">
    <property type="entry name" value="PNDRDTASEII"/>
</dbReference>
<dbReference type="PANTHER" id="PTHR48105">
    <property type="entry name" value="THIOREDOXIN REDUCTASE 1-RELATED-RELATED"/>
    <property type="match status" value="1"/>
</dbReference>
<dbReference type="Gene3D" id="3.50.50.60">
    <property type="entry name" value="FAD/NAD(P)-binding domain"/>
    <property type="match status" value="2"/>
</dbReference>
<dbReference type="OrthoDB" id="9786503at2"/>
<keyword evidence="1" id="KW-0285">Flavoprotein</keyword>
<dbReference type="InterPro" id="IPR023753">
    <property type="entry name" value="FAD/NAD-binding_dom"/>
</dbReference>
<dbReference type="RefSeq" id="WP_052104167.1">
    <property type="nucleotide sequence ID" value="NZ_AXNT01000070.1"/>
</dbReference>
<dbReference type="SUPFAM" id="SSF51905">
    <property type="entry name" value="FAD/NAD(P)-binding domain"/>
    <property type="match status" value="1"/>
</dbReference>
<dbReference type="Proteomes" id="UP000029833">
    <property type="component" value="Unassembled WGS sequence"/>
</dbReference>
<evidence type="ECO:0000313" key="7">
    <source>
        <dbReference type="Proteomes" id="UP000029833"/>
    </source>
</evidence>
<dbReference type="GO" id="GO:0004791">
    <property type="term" value="F:thioredoxin-disulfide reductase (NADPH) activity"/>
    <property type="evidence" value="ECO:0007669"/>
    <property type="project" value="UniProtKB-EC"/>
</dbReference>
<dbReference type="PRINTS" id="PR00368">
    <property type="entry name" value="FADPNR"/>
</dbReference>
<evidence type="ECO:0000256" key="2">
    <source>
        <dbReference type="ARBA" id="ARBA00023002"/>
    </source>
</evidence>
<reference evidence="6 7" key="1">
    <citation type="submission" date="2013-10" db="EMBL/GenBank/DDBJ databases">
        <authorList>
            <person name="Wang G."/>
            <person name="Zhuang W."/>
        </authorList>
    </citation>
    <scope>NUCLEOTIDE SEQUENCE [LARGE SCALE GENOMIC DNA]</scope>
    <source>
        <strain evidence="6 7">DSM 20118</strain>
    </source>
</reference>
<evidence type="ECO:0000256" key="1">
    <source>
        <dbReference type="ARBA" id="ARBA00022630"/>
    </source>
</evidence>
<organism evidence="6 7">
    <name type="scientific">Cellulomonas cellasea DSM 20118</name>
    <dbReference type="NCBI Taxonomy" id="1408250"/>
    <lineage>
        <taxon>Bacteria</taxon>
        <taxon>Bacillati</taxon>
        <taxon>Actinomycetota</taxon>
        <taxon>Actinomycetes</taxon>
        <taxon>Micrococcales</taxon>
        <taxon>Cellulomonadaceae</taxon>
        <taxon>Cellulomonas</taxon>
    </lineage>
</organism>
<sequence>MNTRTSPSNGSDALVDVVVVGGGAAGLSAAVTLGRAHRSVVVVDAGHPRNAPAAHLHGFLSRDGMNPAELLTVGRQEVERYGGRVQPGRVVVAARDDDGTFTVTLDDARTLRSRQLVLATGLTDRLPDVPGVAERWGRDVLHCPYCHGWEVSGRAVGILGRGPVSVHQALLWRQWTQDVTLFLEPATELPESAWEELAARGVRVVDVAVERLEVTDDRLTGVRLADGHVLPVDAVVVGSRMHANAELLAGLGLEVEDVEMQGTVVGSRVPTGPMGSTDVPGLWVAGNTADVSAQVVVAAADGMRTGAAVNATLVAADTKAAVEARRTPFSAQAERELHTRRTAEHPHALETTR</sequence>
<dbReference type="InterPro" id="IPR050097">
    <property type="entry name" value="Ferredoxin-NADP_redctase_2"/>
</dbReference>
<evidence type="ECO:0000256" key="4">
    <source>
        <dbReference type="SAM" id="MobiDB-lite"/>
    </source>
</evidence>
<evidence type="ECO:0000256" key="3">
    <source>
        <dbReference type="ARBA" id="ARBA00048132"/>
    </source>
</evidence>
<comment type="catalytic activity">
    <reaction evidence="3">
        <text>[thioredoxin]-dithiol + NADP(+) = [thioredoxin]-disulfide + NADPH + H(+)</text>
        <dbReference type="Rhea" id="RHEA:20345"/>
        <dbReference type="Rhea" id="RHEA-COMP:10698"/>
        <dbReference type="Rhea" id="RHEA-COMP:10700"/>
        <dbReference type="ChEBI" id="CHEBI:15378"/>
        <dbReference type="ChEBI" id="CHEBI:29950"/>
        <dbReference type="ChEBI" id="CHEBI:50058"/>
        <dbReference type="ChEBI" id="CHEBI:57783"/>
        <dbReference type="ChEBI" id="CHEBI:58349"/>
        <dbReference type="EC" id="1.8.1.9"/>
    </reaction>
</comment>
<protein>
    <submittedName>
        <fullName evidence="6">Thioredoxin reductase</fullName>
    </submittedName>
</protein>
<feature type="domain" description="FAD/NAD(P)-binding" evidence="5">
    <location>
        <begin position="16"/>
        <end position="302"/>
    </location>
</feature>
<proteinExistence type="predicted"/>